<organism evidence="3 4">
    <name type="scientific">Rhodocollybia butyracea</name>
    <dbReference type="NCBI Taxonomy" id="206335"/>
    <lineage>
        <taxon>Eukaryota</taxon>
        <taxon>Fungi</taxon>
        <taxon>Dikarya</taxon>
        <taxon>Basidiomycota</taxon>
        <taxon>Agaricomycotina</taxon>
        <taxon>Agaricomycetes</taxon>
        <taxon>Agaricomycetidae</taxon>
        <taxon>Agaricales</taxon>
        <taxon>Marasmiineae</taxon>
        <taxon>Omphalotaceae</taxon>
        <taxon>Rhodocollybia</taxon>
    </lineage>
</organism>
<keyword evidence="4" id="KW-1185">Reference proteome</keyword>
<keyword evidence="1" id="KW-0175">Coiled coil</keyword>
<evidence type="ECO:0000313" key="4">
    <source>
        <dbReference type="Proteomes" id="UP000772434"/>
    </source>
</evidence>
<evidence type="ECO:0000256" key="1">
    <source>
        <dbReference type="SAM" id="Coils"/>
    </source>
</evidence>
<comment type="caution">
    <text evidence="3">The sequence shown here is derived from an EMBL/GenBank/DDBJ whole genome shotgun (WGS) entry which is preliminary data.</text>
</comment>
<dbReference type="Proteomes" id="UP000772434">
    <property type="component" value="Unassembled WGS sequence"/>
</dbReference>
<dbReference type="EMBL" id="JADNRY010000017">
    <property type="protein sequence ID" value="KAF9073599.1"/>
    <property type="molecule type" value="Genomic_DNA"/>
</dbReference>
<dbReference type="AlphaFoldDB" id="A0A9P5Q2H9"/>
<dbReference type="OrthoDB" id="3258555at2759"/>
<protein>
    <submittedName>
        <fullName evidence="3">Uncharacterized protein</fullName>
    </submittedName>
</protein>
<evidence type="ECO:0000313" key="3">
    <source>
        <dbReference type="EMBL" id="KAF9073599.1"/>
    </source>
</evidence>
<reference evidence="3" key="1">
    <citation type="submission" date="2020-11" db="EMBL/GenBank/DDBJ databases">
        <authorList>
            <consortium name="DOE Joint Genome Institute"/>
            <person name="Ahrendt S."/>
            <person name="Riley R."/>
            <person name="Andreopoulos W."/>
            <person name="Labutti K."/>
            <person name="Pangilinan J."/>
            <person name="Ruiz-Duenas F.J."/>
            <person name="Barrasa J.M."/>
            <person name="Sanchez-Garcia M."/>
            <person name="Camarero S."/>
            <person name="Miyauchi S."/>
            <person name="Serrano A."/>
            <person name="Linde D."/>
            <person name="Babiker R."/>
            <person name="Drula E."/>
            <person name="Ayuso-Fernandez I."/>
            <person name="Pacheco R."/>
            <person name="Padilla G."/>
            <person name="Ferreira P."/>
            <person name="Barriuso J."/>
            <person name="Kellner H."/>
            <person name="Castanera R."/>
            <person name="Alfaro M."/>
            <person name="Ramirez L."/>
            <person name="Pisabarro A.G."/>
            <person name="Kuo A."/>
            <person name="Tritt A."/>
            <person name="Lipzen A."/>
            <person name="He G."/>
            <person name="Yan M."/>
            <person name="Ng V."/>
            <person name="Cullen D."/>
            <person name="Martin F."/>
            <person name="Rosso M.-N."/>
            <person name="Henrissat B."/>
            <person name="Hibbett D."/>
            <person name="Martinez A.T."/>
            <person name="Grigoriev I.V."/>
        </authorList>
    </citation>
    <scope>NUCLEOTIDE SEQUENCE</scope>
    <source>
        <strain evidence="3">AH 40177</strain>
    </source>
</reference>
<accession>A0A9P5Q2H9</accession>
<dbReference type="CDD" id="cd14686">
    <property type="entry name" value="bZIP"/>
    <property type="match status" value="1"/>
</dbReference>
<evidence type="ECO:0000256" key="2">
    <source>
        <dbReference type="SAM" id="MobiDB-lite"/>
    </source>
</evidence>
<gene>
    <name evidence="3" type="ORF">BDP27DRAFT_1417073</name>
</gene>
<proteinExistence type="predicted"/>
<sequence>MSCNSNPSEPDATFKAEIEELKKEISGLKTENDRLLTENRRLTSLLLPTPSPHLPWEILHLIFLRATVPRTLVVPDFRPQSAWNLSTKTKLQLISVFNVSYSIPFAEVVNNMHLFSERLELLIIRSGSPTMDEPVKHSQHLQFPLLRVFQYHLNPLAIAFITQCWEFPALKTLACLRPSQFQDSTLLKAMLQASVAFIAAHGKALSTLLLYCWPRKDSAGVEYAAQEVIAKLSDLRHLIIPLFLDISAPQVHWLDCFLGVESGYVPLDRTSVLSSSEERKARFPKLQCYRLLDFDLLKLPLIYVLLPPTMDEGRFNFPGVDIRCDAFALSGSSSADRRALSDYDSEDELDFSSDGSSWNSDSKSERDEEDEEEEHDDEEDDDDDDEEEEEEEEEEEDDDDKEEEKDDDDDDEQCSSEPDASEEMTLIAWRARTDGF</sequence>
<feature type="region of interest" description="Disordered" evidence="2">
    <location>
        <begin position="335"/>
        <end position="425"/>
    </location>
</feature>
<feature type="compositionally biased region" description="Acidic residues" evidence="2">
    <location>
        <begin position="367"/>
        <end position="422"/>
    </location>
</feature>
<feature type="coiled-coil region" evidence="1">
    <location>
        <begin position="11"/>
        <end position="38"/>
    </location>
</feature>
<feature type="compositionally biased region" description="Low complexity" evidence="2">
    <location>
        <begin position="352"/>
        <end position="361"/>
    </location>
</feature>
<name>A0A9P5Q2H9_9AGAR</name>